<keyword evidence="2" id="KW-1185">Reference proteome</keyword>
<sequence length="330" mass="35791">MPPSKPQIEVRVQDAVTRVLTSGAVEDDLIECKSVWPDPVRKARQLAAMANRATPDPITWIIGIDEKAQTIAAPPGVEVSDWIAQLEKQFDGGAPALLHHFNVTVADGEQVTVLTFETDRAPYVVKSSGGTATREVPYRSGTGTRSASRAELLRMLAPTIDVPAVVILSARFSLTLNEPMGREPSVDCSGHVGVFVEHLADRTAMMPNHIMSGTLRGLDRSATLELRAWSPAWWAPVAVPAETRLGVSETKDGLLITAPGSGGIGFEPKNKIDAEIFGEWILEKTLDLQMQLGVTGVSRAIHLRAVMRRQAMDSTTNGGQKETRVSWLMQ</sequence>
<accession>A0A7W9GVK7</accession>
<evidence type="ECO:0000313" key="1">
    <source>
        <dbReference type="EMBL" id="MBB5790850.1"/>
    </source>
</evidence>
<dbReference type="Gene3D" id="3.30.950.30">
    <property type="entry name" value="Schlafen, AAA domain"/>
    <property type="match status" value="1"/>
</dbReference>
<protein>
    <submittedName>
        <fullName evidence="1">Uncharacterized protein</fullName>
    </submittedName>
</protein>
<evidence type="ECO:0000313" key="2">
    <source>
        <dbReference type="Proteomes" id="UP000542813"/>
    </source>
</evidence>
<organism evidence="1 2">
    <name type="scientific">Jiangella mangrovi</name>
    <dbReference type="NCBI Taxonomy" id="1524084"/>
    <lineage>
        <taxon>Bacteria</taxon>
        <taxon>Bacillati</taxon>
        <taxon>Actinomycetota</taxon>
        <taxon>Actinomycetes</taxon>
        <taxon>Jiangellales</taxon>
        <taxon>Jiangellaceae</taxon>
        <taxon>Jiangella</taxon>
    </lineage>
</organism>
<dbReference type="Proteomes" id="UP000542813">
    <property type="component" value="Unassembled WGS sequence"/>
</dbReference>
<gene>
    <name evidence="1" type="ORF">HD601_005425</name>
</gene>
<proteinExistence type="predicted"/>
<name>A0A7W9GVK7_9ACTN</name>
<dbReference type="RefSeq" id="WP_184827198.1">
    <property type="nucleotide sequence ID" value="NZ_JACHMM010000001.1"/>
</dbReference>
<dbReference type="AlphaFoldDB" id="A0A7W9GVK7"/>
<comment type="caution">
    <text evidence="1">The sequence shown here is derived from an EMBL/GenBank/DDBJ whole genome shotgun (WGS) entry which is preliminary data.</text>
</comment>
<reference evidence="1 2" key="1">
    <citation type="submission" date="2020-08" db="EMBL/GenBank/DDBJ databases">
        <title>Sequencing the genomes of 1000 actinobacteria strains.</title>
        <authorList>
            <person name="Klenk H.-P."/>
        </authorList>
    </citation>
    <scope>NUCLEOTIDE SEQUENCE [LARGE SCALE GENOMIC DNA]</scope>
    <source>
        <strain evidence="1 2">DSM 102122</strain>
    </source>
</reference>
<dbReference type="InterPro" id="IPR038461">
    <property type="entry name" value="Schlafen_AlbA_2_dom_sf"/>
</dbReference>
<dbReference type="EMBL" id="JACHMM010000001">
    <property type="protein sequence ID" value="MBB5790850.1"/>
    <property type="molecule type" value="Genomic_DNA"/>
</dbReference>